<organismHost>
    <name type="scientific">Loxodonta africana</name>
    <name type="common">African elephant</name>
    <dbReference type="NCBI Taxonomy" id="9785"/>
</organismHost>
<evidence type="ECO:0000313" key="9">
    <source>
        <dbReference type="Proteomes" id="UP000118701"/>
    </source>
</evidence>
<evidence type="ECO:0000313" key="7">
    <source>
        <dbReference type="EMBL" id="AGZ01706.1"/>
    </source>
</evidence>
<gene>
    <name evidence="3" type="primary">CPXV186</name>
</gene>
<organismHost>
    <name type="scientific">Apodemus sylvaticus</name>
    <name type="common">European woodmouse</name>
    <dbReference type="NCBI Taxonomy" id="10129"/>
</organismHost>
<organism evidence="3 10">
    <name type="scientific">Cowpox virus</name>
    <name type="common">CPV</name>
    <dbReference type="NCBI Taxonomy" id="10243"/>
    <lineage>
        <taxon>Viruses</taxon>
        <taxon>Varidnaviria</taxon>
        <taxon>Bamfordvirae</taxon>
        <taxon>Nucleocytoviricota</taxon>
        <taxon>Pokkesviricetes</taxon>
        <taxon>Chitovirales</taxon>
        <taxon>Poxviridae</taxon>
        <taxon>Chordopoxvirinae</taxon>
        <taxon>Orthopoxvirus</taxon>
        <taxon>Orthopoxvirus cowpox</taxon>
    </lineage>
</organism>
<evidence type="ECO:0000313" key="5">
    <source>
        <dbReference type="EMBL" id="AGZ00863.1"/>
    </source>
</evidence>
<organismHost>
    <name type="scientific">Bos taurus</name>
    <name type="common">Bovine</name>
    <dbReference type="NCBI Taxonomy" id="9913"/>
</organismHost>
<dbReference type="Proteomes" id="UP000117858">
    <property type="component" value="Genome"/>
</dbReference>
<dbReference type="EMBL" id="KC813512">
    <property type="protein sequence ID" value="AGZ01706.1"/>
    <property type="molecule type" value="Genomic_DNA"/>
</dbReference>
<evidence type="ECO:0000313" key="10">
    <source>
        <dbReference type="Proteomes" id="UP000145073"/>
    </source>
</evidence>
<evidence type="ECO:0000313" key="8">
    <source>
        <dbReference type="Proteomes" id="UP000117858"/>
    </source>
</evidence>
<dbReference type="EMBL" id="KC813496">
    <property type="protein sequence ID" value="AGY98311.1"/>
    <property type="molecule type" value="Genomic_DNA"/>
</dbReference>
<dbReference type="EMBL" id="KC813501">
    <property type="protein sequence ID" value="AGY99381.1"/>
    <property type="molecule type" value="Genomic_DNA"/>
</dbReference>
<evidence type="ECO:0000313" key="6">
    <source>
        <dbReference type="EMBL" id="AGZ01285.1"/>
    </source>
</evidence>
<accession>U5TEW0</accession>
<reference evidence="8 9" key="1">
    <citation type="submission" date="2013-03" db="EMBL/GenBank/DDBJ databases">
        <title>Genome-wide comparison of cowpoxviruses reveals a new clade related to Variola virus.</title>
        <authorList>
            <person name="Dabrowski P.W."/>
            <person name="Radonic A."/>
            <person name="Kurth A."/>
            <person name="Nitsche A."/>
        </authorList>
    </citation>
    <scope>NUCLEOTIDE SEQUENCE [LARGE SCALE GENOMIC DNA]</scope>
    <source>
        <strain evidence="5">HumAac09/1</strain>
        <strain evidence="6">HumGra07/1</strain>
        <strain evidence="7">HumKre08/1</strain>
        <strain evidence="1">HumLit08/1</strain>
        <strain evidence="2">HumPad07/1</strain>
        <strain evidence="3">RatAac09/1</strain>
        <strain evidence="4">RatKre08/2</strain>
    </source>
</reference>
<organismHost>
    <name type="scientific">Felis catus</name>
    <name type="common">Cat</name>
    <name type="synonym">Felis silvestris catus</name>
    <dbReference type="NCBI Taxonomy" id="9685"/>
</organismHost>
<dbReference type="Proteomes" id="UP000125131">
    <property type="component" value="Genome"/>
</dbReference>
<evidence type="ECO:0000313" key="4">
    <source>
        <dbReference type="EMBL" id="AGZ00233.1"/>
    </source>
</evidence>
<protein>
    <submittedName>
        <fullName evidence="3">CPXV186 protein</fullName>
    </submittedName>
</protein>
<dbReference type="Proteomes" id="UP000123982">
    <property type="component" value="Segment"/>
</dbReference>
<dbReference type="Proteomes" id="UP000118701">
    <property type="component" value="Segment"/>
</dbReference>
<evidence type="ECO:0000313" key="2">
    <source>
        <dbReference type="EMBL" id="AGY98311.1"/>
    </source>
</evidence>
<dbReference type="EMBL" id="KC813510">
    <property type="protein sequence ID" value="AGZ01285.1"/>
    <property type="molecule type" value="Genomic_DNA"/>
</dbReference>
<organismHost>
    <name type="scientific">Homo sapiens</name>
    <name type="common">Human</name>
    <dbReference type="NCBI Taxonomy" id="9606"/>
</organismHost>
<evidence type="ECO:0000313" key="1">
    <source>
        <dbReference type="EMBL" id="AGY97668.1"/>
    </source>
</evidence>
<dbReference type="Proteomes" id="UP000166586">
    <property type="component" value="Segment"/>
</dbReference>
<dbReference type="EMBL" id="KC813508">
    <property type="protein sequence ID" value="AGZ00863.1"/>
    <property type="molecule type" value="Genomic_DNA"/>
</dbReference>
<proteinExistence type="predicted"/>
<dbReference type="Proteomes" id="UP000145073">
    <property type="component" value="Genome"/>
</dbReference>
<organismHost>
    <name type="scientific">Myodes glareolus</name>
    <name type="common">Bank vole</name>
    <name type="synonym">Clethrionomys glareolus</name>
    <dbReference type="NCBI Taxonomy" id="447135"/>
</organismHost>
<dbReference type="EMBL" id="KC813505">
    <property type="protein sequence ID" value="AGZ00233.1"/>
    <property type="molecule type" value="Genomic_DNA"/>
</dbReference>
<dbReference type="EMBL" id="KC813493">
    <property type="protein sequence ID" value="AGY97668.1"/>
    <property type="molecule type" value="Genomic_DNA"/>
</dbReference>
<evidence type="ECO:0000313" key="3">
    <source>
        <dbReference type="EMBL" id="AGY99381.1"/>
    </source>
</evidence>
<organismHost>
    <name type="scientific">Microtus agrestis</name>
    <name type="common">Short-tailed field vole</name>
    <dbReference type="NCBI Taxonomy" id="29092"/>
</organismHost>
<organismHost>
    <name type="scientific">Mus musculus</name>
    <name type="common">Mouse</name>
    <dbReference type="NCBI Taxonomy" id="10090"/>
</organismHost>
<name>U5TEW0_COWPX</name>
<sequence length="12" mass="1434">MTIYLFSVLLYA</sequence>
<dbReference type="Proteomes" id="UP000168833">
    <property type="component" value="Segment"/>
</dbReference>